<name>A0A7V8NUP2_9BACT</name>
<dbReference type="InterPro" id="IPR016162">
    <property type="entry name" value="Ald_DH_N"/>
</dbReference>
<reference evidence="3" key="1">
    <citation type="submission" date="2020-06" db="EMBL/GenBank/DDBJ databases">
        <title>Legume-microbial interactions unlock mineral nutrients during tropical forest succession.</title>
        <authorList>
            <person name="Epihov D.Z."/>
        </authorList>
    </citation>
    <scope>NUCLEOTIDE SEQUENCE [LARGE SCALE GENOMIC DNA]</scope>
    <source>
        <strain evidence="3">Pan2503</strain>
    </source>
</reference>
<evidence type="ECO:0000313" key="3">
    <source>
        <dbReference type="EMBL" id="MBA0087550.1"/>
    </source>
</evidence>
<keyword evidence="1" id="KW-0560">Oxidoreductase</keyword>
<evidence type="ECO:0000256" key="1">
    <source>
        <dbReference type="ARBA" id="ARBA00023002"/>
    </source>
</evidence>
<dbReference type="Pfam" id="PF00171">
    <property type="entry name" value="Aldedh"/>
    <property type="match status" value="1"/>
</dbReference>
<evidence type="ECO:0000313" key="4">
    <source>
        <dbReference type="Proteomes" id="UP000567293"/>
    </source>
</evidence>
<sequence>MATAVFKVLIGLKARNALILSFPRVCLRLADATGGVIQQVLQSHRAPLDLVQWVRERKSRFTTASLMRHEGIDLILATGGAGMVKAAYSSGTPAIGVGPGNAPAFVAVDADIDAAVRCIAMSKTFDNGLICGAEHHLVVDARIHGRFVQALERHGAAVLTDDEADEFMSKVVDRSGKAFRLEIIGQTAQAIAARTAITRPYPIRLLIVPTDSAASSNPLTGEKLAPVLSLFAVRDEEHGLKVCRTLLAHAGAGHTAIIHSRNQALVERFGEAMPASRILVNAPGSHGCGGMTTGLECSFMLGCGTFGGNSTTDNITYRHLLNIKRVAYQLDSKHGELVSYGMAA</sequence>
<gene>
    <name evidence="3" type="ORF">HRJ53_21400</name>
</gene>
<proteinExistence type="predicted"/>
<dbReference type="EMBL" id="JACDQQ010002058">
    <property type="protein sequence ID" value="MBA0087550.1"/>
    <property type="molecule type" value="Genomic_DNA"/>
</dbReference>
<accession>A0A7V8NUP2</accession>
<dbReference type="PANTHER" id="PTHR11699">
    <property type="entry name" value="ALDEHYDE DEHYDROGENASE-RELATED"/>
    <property type="match status" value="1"/>
</dbReference>
<comment type="caution">
    <text evidence="3">The sequence shown here is derived from an EMBL/GenBank/DDBJ whole genome shotgun (WGS) entry which is preliminary data.</text>
</comment>
<dbReference type="Gene3D" id="3.40.605.10">
    <property type="entry name" value="Aldehyde Dehydrogenase, Chain A, domain 1"/>
    <property type="match status" value="1"/>
</dbReference>
<dbReference type="Proteomes" id="UP000567293">
    <property type="component" value="Unassembled WGS sequence"/>
</dbReference>
<dbReference type="InterPro" id="IPR015590">
    <property type="entry name" value="Aldehyde_DH_dom"/>
</dbReference>
<dbReference type="Gene3D" id="3.40.309.10">
    <property type="entry name" value="Aldehyde Dehydrogenase, Chain A, domain 2"/>
    <property type="match status" value="1"/>
</dbReference>
<dbReference type="GO" id="GO:0016620">
    <property type="term" value="F:oxidoreductase activity, acting on the aldehyde or oxo group of donors, NAD or NADP as acceptor"/>
    <property type="evidence" value="ECO:0007669"/>
    <property type="project" value="InterPro"/>
</dbReference>
<dbReference type="InterPro" id="IPR016163">
    <property type="entry name" value="Ald_DH_C"/>
</dbReference>
<evidence type="ECO:0000259" key="2">
    <source>
        <dbReference type="Pfam" id="PF00171"/>
    </source>
</evidence>
<protein>
    <submittedName>
        <fullName evidence="3">Aldehyde dehydrogenase family protein</fullName>
    </submittedName>
</protein>
<dbReference type="InterPro" id="IPR016161">
    <property type="entry name" value="Ald_DH/histidinol_DH"/>
</dbReference>
<dbReference type="SUPFAM" id="SSF53720">
    <property type="entry name" value="ALDH-like"/>
    <property type="match status" value="1"/>
</dbReference>
<organism evidence="3 4">
    <name type="scientific">Candidatus Acidiferrum panamense</name>
    <dbReference type="NCBI Taxonomy" id="2741543"/>
    <lineage>
        <taxon>Bacteria</taxon>
        <taxon>Pseudomonadati</taxon>
        <taxon>Acidobacteriota</taxon>
        <taxon>Terriglobia</taxon>
        <taxon>Candidatus Acidiferrales</taxon>
        <taxon>Candidatus Acidiferrum</taxon>
    </lineage>
</organism>
<dbReference type="AlphaFoldDB" id="A0A7V8NUP2"/>
<feature type="domain" description="Aldehyde dehydrogenase" evidence="2">
    <location>
        <begin position="32"/>
        <end position="288"/>
    </location>
</feature>
<keyword evidence="4" id="KW-1185">Reference proteome</keyword>